<protein>
    <submittedName>
        <fullName evidence="1">DUF952 domain-containing protein</fullName>
    </submittedName>
</protein>
<gene>
    <name evidence="1" type="ORF">EWM57_17890</name>
</gene>
<dbReference type="Proteomes" id="UP000294155">
    <property type="component" value="Unassembled WGS sequence"/>
</dbReference>
<dbReference type="PANTHER" id="PTHR34129">
    <property type="entry name" value="BLR1139 PROTEIN"/>
    <property type="match status" value="1"/>
</dbReference>
<organism evidence="1 2">
    <name type="scientific">Hymenobacter persicinus</name>
    <dbReference type="NCBI Taxonomy" id="2025506"/>
    <lineage>
        <taxon>Bacteria</taxon>
        <taxon>Pseudomonadati</taxon>
        <taxon>Bacteroidota</taxon>
        <taxon>Cytophagia</taxon>
        <taxon>Cytophagales</taxon>
        <taxon>Hymenobacteraceae</taxon>
        <taxon>Hymenobacter</taxon>
    </lineage>
</organism>
<dbReference type="OrthoDB" id="5638018at2"/>
<reference evidence="1 2" key="1">
    <citation type="submission" date="2019-02" db="EMBL/GenBank/DDBJ databases">
        <title>Bacterial novel species isolated from soil.</title>
        <authorList>
            <person name="Jung H.-Y."/>
        </authorList>
    </citation>
    <scope>NUCLEOTIDE SEQUENCE [LARGE SCALE GENOMIC DNA]</scope>
    <source>
        <strain evidence="1 2">1-3-3-3</strain>
    </source>
</reference>
<dbReference type="EMBL" id="SEWE01000050">
    <property type="protein sequence ID" value="RYU77183.1"/>
    <property type="molecule type" value="Genomic_DNA"/>
</dbReference>
<dbReference type="SUPFAM" id="SSF56399">
    <property type="entry name" value="ADP-ribosylation"/>
    <property type="match status" value="1"/>
</dbReference>
<sequence>MIYRIAELADWEAAQQTGFFASADLSAEGFIHASELYQVLGTANRYYAGRQDLVLLELDEAELWVAAVPVQREYAEARDDYFPHILAPVPLAAVARALPFAAGPDQQFALPPELED</sequence>
<dbReference type="PANTHER" id="PTHR34129:SF1">
    <property type="entry name" value="DUF952 DOMAIN-CONTAINING PROTEIN"/>
    <property type="match status" value="1"/>
</dbReference>
<comment type="caution">
    <text evidence="1">The sequence shown here is derived from an EMBL/GenBank/DDBJ whole genome shotgun (WGS) entry which is preliminary data.</text>
</comment>
<proteinExistence type="predicted"/>
<keyword evidence="2" id="KW-1185">Reference proteome</keyword>
<dbReference type="InterPro" id="IPR009297">
    <property type="entry name" value="DUF952"/>
</dbReference>
<name>A0A4V1ZAC5_9BACT</name>
<evidence type="ECO:0000313" key="2">
    <source>
        <dbReference type="Proteomes" id="UP000294155"/>
    </source>
</evidence>
<dbReference type="Pfam" id="PF06108">
    <property type="entry name" value="DUF952"/>
    <property type="match status" value="1"/>
</dbReference>
<dbReference type="RefSeq" id="WP_129922576.1">
    <property type="nucleotide sequence ID" value="NZ_SEWE01000050.1"/>
</dbReference>
<accession>A0A4V1ZAC5</accession>
<dbReference type="Gene3D" id="3.20.170.20">
    <property type="entry name" value="Protein of unknown function DUF952"/>
    <property type="match status" value="1"/>
</dbReference>
<evidence type="ECO:0000313" key="1">
    <source>
        <dbReference type="EMBL" id="RYU77183.1"/>
    </source>
</evidence>
<dbReference type="AlphaFoldDB" id="A0A4V1ZAC5"/>